<accession>A0ABY6HSM9</accession>
<name>A0ABY6HSM9_9ARCH</name>
<evidence type="ECO:0000313" key="1">
    <source>
        <dbReference type="EMBL" id="UYP46430.1"/>
    </source>
</evidence>
<sequence length="131" mass="15608">MVFGLISILVFAPILFFFLENNFSTISVENTVELEQIDSDILNLAENFKIFQEDNNESQIFYFEFQGVITVFYENLNNLTTLYLNFYYNETKSPIFRHLIFNNELNITINSYQINQYFFLKEKNVISLIFS</sequence>
<evidence type="ECO:0000313" key="2">
    <source>
        <dbReference type="Proteomes" id="UP001208689"/>
    </source>
</evidence>
<gene>
    <name evidence="1" type="ORF">NEF87_002715</name>
</gene>
<protein>
    <submittedName>
        <fullName evidence="1">Uncharacterized protein</fullName>
    </submittedName>
</protein>
<proteinExistence type="predicted"/>
<reference evidence="1" key="1">
    <citation type="submission" date="2022-09" db="EMBL/GenBank/DDBJ databases">
        <title>Actin cytoskeleton and complex cell architecture in an #Asgard archaeon.</title>
        <authorList>
            <person name="Ponce Toledo R.I."/>
            <person name="Schleper C."/>
            <person name="Rodrigues Oliveira T."/>
            <person name="Wollweber F."/>
            <person name="Xu J."/>
            <person name="Rittmann S."/>
            <person name="Klingl A."/>
            <person name="Pilhofer M."/>
        </authorList>
    </citation>
    <scope>NUCLEOTIDE SEQUENCE</scope>
    <source>
        <strain evidence="1">B-35</strain>
    </source>
</reference>
<dbReference type="Proteomes" id="UP001208689">
    <property type="component" value="Chromosome"/>
</dbReference>
<organism evidence="1 2">
    <name type="scientific">Candidatus Lokiarchaeum ossiferum</name>
    <dbReference type="NCBI Taxonomy" id="2951803"/>
    <lineage>
        <taxon>Archaea</taxon>
        <taxon>Promethearchaeati</taxon>
        <taxon>Promethearchaeota</taxon>
        <taxon>Promethearchaeia</taxon>
        <taxon>Promethearchaeales</taxon>
        <taxon>Promethearchaeaceae</taxon>
        <taxon>Candidatus Lokiarchaeum</taxon>
    </lineage>
</organism>
<dbReference type="EMBL" id="CP104013">
    <property type="protein sequence ID" value="UYP46430.1"/>
    <property type="molecule type" value="Genomic_DNA"/>
</dbReference>
<keyword evidence="2" id="KW-1185">Reference proteome</keyword>